<dbReference type="GO" id="GO:0006351">
    <property type="term" value="P:DNA-templated transcription"/>
    <property type="evidence" value="ECO:0007669"/>
    <property type="project" value="InterPro"/>
</dbReference>
<feature type="region of interest" description="Disordered" evidence="8">
    <location>
        <begin position="804"/>
        <end position="864"/>
    </location>
</feature>
<evidence type="ECO:0000256" key="4">
    <source>
        <dbReference type="ARBA" id="ARBA00023015"/>
    </source>
</evidence>
<dbReference type="RefSeq" id="XP_026599746.1">
    <property type="nucleotide sequence ID" value="XM_026751398.1"/>
</dbReference>
<reference evidence="10 11" key="1">
    <citation type="journal article" date="2018" name="IMA Fungus">
        <title>IMA Genome-F 9: Draft genome sequence of Annulohypoxylon stygium, Aspergillus mulundensis, Berkeleyomyces basicola (syn. Thielaviopsis basicola), Ceratocystis smalleyi, two Cercospora beticola strains, Coleophoma cylindrospora, Fusarium fracticaudum, Phialophora cf. hyalina, and Morchella septimelata.</title>
        <authorList>
            <person name="Wingfield B.D."/>
            <person name="Bills G.F."/>
            <person name="Dong Y."/>
            <person name="Huang W."/>
            <person name="Nel W.J."/>
            <person name="Swalarsk-Parry B.S."/>
            <person name="Vaghefi N."/>
            <person name="Wilken P.M."/>
            <person name="An Z."/>
            <person name="de Beer Z.W."/>
            <person name="De Vos L."/>
            <person name="Chen L."/>
            <person name="Duong T.A."/>
            <person name="Gao Y."/>
            <person name="Hammerbacher A."/>
            <person name="Kikkert J.R."/>
            <person name="Li Y."/>
            <person name="Li H."/>
            <person name="Li K."/>
            <person name="Li Q."/>
            <person name="Liu X."/>
            <person name="Ma X."/>
            <person name="Naidoo K."/>
            <person name="Pethybridge S.J."/>
            <person name="Sun J."/>
            <person name="Steenkamp E.T."/>
            <person name="van der Nest M.A."/>
            <person name="van Wyk S."/>
            <person name="Wingfield M.J."/>
            <person name="Xiong C."/>
            <person name="Yue Q."/>
            <person name="Zhang X."/>
        </authorList>
    </citation>
    <scope>NUCLEOTIDE SEQUENCE [LARGE SCALE GENOMIC DNA]</scope>
    <source>
        <strain evidence="10 11">DSM 5745</strain>
    </source>
</reference>
<dbReference type="EMBL" id="PVWQ01000013">
    <property type="protein sequence ID" value="RDW65643.1"/>
    <property type="molecule type" value="Genomic_DNA"/>
</dbReference>
<evidence type="ECO:0000256" key="2">
    <source>
        <dbReference type="ARBA" id="ARBA00022723"/>
    </source>
</evidence>
<keyword evidence="5" id="KW-0238">DNA-binding</keyword>
<evidence type="ECO:0000256" key="1">
    <source>
        <dbReference type="ARBA" id="ARBA00004123"/>
    </source>
</evidence>
<dbReference type="GeneID" id="38119752"/>
<dbReference type="GO" id="GO:0005634">
    <property type="term" value="C:nucleus"/>
    <property type="evidence" value="ECO:0007669"/>
    <property type="project" value="UniProtKB-SubCell"/>
</dbReference>
<feature type="region of interest" description="Disordered" evidence="8">
    <location>
        <begin position="94"/>
        <end position="171"/>
    </location>
</feature>
<proteinExistence type="predicted"/>
<dbReference type="Pfam" id="PF04082">
    <property type="entry name" value="Fungal_trans"/>
    <property type="match status" value="1"/>
</dbReference>
<dbReference type="SMART" id="SM00066">
    <property type="entry name" value="GAL4"/>
    <property type="match status" value="1"/>
</dbReference>
<feature type="compositionally biased region" description="Polar residues" evidence="8">
    <location>
        <begin position="1"/>
        <end position="10"/>
    </location>
</feature>
<keyword evidence="11" id="KW-1185">Reference proteome</keyword>
<feature type="compositionally biased region" description="Polar residues" evidence="8">
    <location>
        <begin position="825"/>
        <end position="838"/>
    </location>
</feature>
<evidence type="ECO:0000256" key="8">
    <source>
        <dbReference type="SAM" id="MobiDB-lite"/>
    </source>
</evidence>
<keyword evidence="6" id="KW-0804">Transcription</keyword>
<dbReference type="CDD" id="cd00067">
    <property type="entry name" value="GAL4"/>
    <property type="match status" value="1"/>
</dbReference>
<evidence type="ECO:0000256" key="3">
    <source>
        <dbReference type="ARBA" id="ARBA00022833"/>
    </source>
</evidence>
<feature type="compositionally biased region" description="Polar residues" evidence="8">
    <location>
        <begin position="854"/>
        <end position="864"/>
    </location>
</feature>
<gene>
    <name evidence="10" type="ORF">DSM5745_09382</name>
</gene>
<accession>A0A3D8QUV7</accession>
<dbReference type="PANTHER" id="PTHR31313:SF81">
    <property type="entry name" value="TY1 ENHANCER ACTIVATOR"/>
    <property type="match status" value="1"/>
</dbReference>
<feature type="region of interest" description="Disordered" evidence="8">
    <location>
        <begin position="1"/>
        <end position="30"/>
    </location>
</feature>
<dbReference type="STRING" id="1810919.A0A3D8QUV7"/>
<dbReference type="AlphaFoldDB" id="A0A3D8QUV7"/>
<dbReference type="SUPFAM" id="SSF57701">
    <property type="entry name" value="Zn2/Cys6 DNA-binding domain"/>
    <property type="match status" value="1"/>
</dbReference>
<comment type="caution">
    <text evidence="10">The sequence shown here is derived from an EMBL/GenBank/DDBJ whole genome shotgun (WGS) entry which is preliminary data.</text>
</comment>
<dbReference type="InterPro" id="IPR036864">
    <property type="entry name" value="Zn2-C6_fun-type_DNA-bd_sf"/>
</dbReference>
<feature type="domain" description="Zn(2)-C6 fungal-type" evidence="9">
    <location>
        <begin position="31"/>
        <end position="63"/>
    </location>
</feature>
<dbReference type="InterPro" id="IPR001138">
    <property type="entry name" value="Zn2Cys6_DnaBD"/>
</dbReference>
<dbReference type="PROSITE" id="PS00463">
    <property type="entry name" value="ZN2_CY6_FUNGAL_1"/>
    <property type="match status" value="1"/>
</dbReference>
<comment type="subcellular location">
    <subcellularLocation>
        <location evidence="1">Nucleus</location>
    </subcellularLocation>
</comment>
<keyword evidence="4" id="KW-0805">Transcription regulation</keyword>
<dbReference type="PROSITE" id="PS50048">
    <property type="entry name" value="ZN2_CY6_FUNGAL_2"/>
    <property type="match status" value="1"/>
</dbReference>
<dbReference type="GO" id="GO:0003677">
    <property type="term" value="F:DNA binding"/>
    <property type="evidence" value="ECO:0007669"/>
    <property type="project" value="UniProtKB-KW"/>
</dbReference>
<feature type="compositionally biased region" description="Polar residues" evidence="8">
    <location>
        <begin position="682"/>
        <end position="694"/>
    </location>
</feature>
<evidence type="ECO:0000256" key="7">
    <source>
        <dbReference type="ARBA" id="ARBA00023242"/>
    </source>
</evidence>
<sequence>MAGPQNTNRQSDSSGSGNETSSKPRHRASVACVACRERRTRCVVQAGETSCTQCQESGQECIIKNDDQRRKPVSKAYVSQLQDQIQQLQAALREKEEQSTIRQNQPVNTNHVETTESGENRPQLEPSQPYSLPVPADTPEPALPQYKDSPARSSDSPPYRPLTPINSGLRKSSMAHRLLSTRGHVSFDQLAGQQRYFGPTTNCHIYLDIASESEESRRQAREQWRRTQRVLSALSHESQEYLMRLFWKHYNSVIRVVHQEAFEAGRDAGGGPFYSGFLHICILAAGYRFADKQRPDMMRITLPGRESLLHREAKYMLDYEMERPGGLPSIAALLLLGDLEVGCGRDNAGWLYSGMAYRLCFDVGLHLDRSGSGVSQSDIEIGRMTLWACVIFDRYWALFLGRPTALKPDDLEIYELSQQFDRLGSSPPGSEKTLELQIYQALFELMEMGGKITGITHVSGHDPNHDRHMYLRMAALDSELERWYARLPEALKYTAENATTAPPPFFLLHQQFYSTMIMLHRPFAGYDNILDSQGERKVSEAGVKHLSALSHATCTTCAGRIAQIFWQQRQRFDTRKIFVTGLQHSGNAATALVAAIASSTDRVANDRSMRYLECLVAVMDDMAEPYQPAEQMATIFKAVLQELRELHPSLQSSNVVPARRGSSADVDGQSNIPPKRIPPPRSQTKTQSMHSTSWPGDEQFPQMATILPSPPLTFQSTEKPARRDTGTENIFADNSVPSIDDSWSIFSAPDRFAINNVMAGAGSPSAFVSPWPTAETPSLFRLANDATVETNNMNSDFMHLMENAQGPGENSMAMSTAGIEGSGGSSQTERPTSFTSPDTRVRGQPPKWKRPSSRSDSIWTEIIS</sequence>
<keyword evidence="7" id="KW-0539">Nucleus</keyword>
<evidence type="ECO:0000313" key="11">
    <source>
        <dbReference type="Proteomes" id="UP000256690"/>
    </source>
</evidence>
<organism evidence="10 11">
    <name type="scientific">Aspergillus mulundensis</name>
    <dbReference type="NCBI Taxonomy" id="1810919"/>
    <lineage>
        <taxon>Eukaryota</taxon>
        <taxon>Fungi</taxon>
        <taxon>Dikarya</taxon>
        <taxon>Ascomycota</taxon>
        <taxon>Pezizomycotina</taxon>
        <taxon>Eurotiomycetes</taxon>
        <taxon>Eurotiomycetidae</taxon>
        <taxon>Eurotiales</taxon>
        <taxon>Aspergillaceae</taxon>
        <taxon>Aspergillus</taxon>
        <taxon>Aspergillus subgen. Nidulantes</taxon>
    </lineage>
</organism>
<dbReference type="GO" id="GO:0000981">
    <property type="term" value="F:DNA-binding transcription factor activity, RNA polymerase II-specific"/>
    <property type="evidence" value="ECO:0007669"/>
    <property type="project" value="InterPro"/>
</dbReference>
<keyword evidence="2" id="KW-0479">Metal-binding</keyword>
<dbReference type="PANTHER" id="PTHR31313">
    <property type="entry name" value="TY1 ENHANCER ACTIVATOR"/>
    <property type="match status" value="1"/>
</dbReference>
<dbReference type="Proteomes" id="UP000256690">
    <property type="component" value="Unassembled WGS sequence"/>
</dbReference>
<name>A0A3D8QUV7_9EURO</name>
<dbReference type="GO" id="GO:0008270">
    <property type="term" value="F:zinc ion binding"/>
    <property type="evidence" value="ECO:0007669"/>
    <property type="project" value="InterPro"/>
</dbReference>
<protein>
    <recommendedName>
        <fullName evidence="9">Zn(2)-C6 fungal-type domain-containing protein</fullName>
    </recommendedName>
</protein>
<dbReference type="Gene3D" id="4.10.240.10">
    <property type="entry name" value="Zn(2)-C6 fungal-type DNA-binding domain"/>
    <property type="match status" value="1"/>
</dbReference>
<feature type="compositionally biased region" description="Low complexity" evidence="8">
    <location>
        <begin position="11"/>
        <end position="21"/>
    </location>
</feature>
<feature type="region of interest" description="Disordered" evidence="8">
    <location>
        <begin position="651"/>
        <end position="696"/>
    </location>
</feature>
<dbReference type="InterPro" id="IPR051615">
    <property type="entry name" value="Transcr_Regulatory_Elem"/>
</dbReference>
<evidence type="ECO:0000256" key="5">
    <source>
        <dbReference type="ARBA" id="ARBA00023125"/>
    </source>
</evidence>
<evidence type="ECO:0000256" key="6">
    <source>
        <dbReference type="ARBA" id="ARBA00023163"/>
    </source>
</evidence>
<dbReference type="Pfam" id="PF00172">
    <property type="entry name" value="Zn_clus"/>
    <property type="match status" value="1"/>
</dbReference>
<feature type="compositionally biased region" description="Polar residues" evidence="8">
    <location>
        <begin position="100"/>
        <end position="117"/>
    </location>
</feature>
<dbReference type="InterPro" id="IPR007219">
    <property type="entry name" value="XnlR_reg_dom"/>
</dbReference>
<dbReference type="CDD" id="cd12148">
    <property type="entry name" value="fungal_TF_MHR"/>
    <property type="match status" value="1"/>
</dbReference>
<dbReference type="SMART" id="SM00906">
    <property type="entry name" value="Fungal_trans"/>
    <property type="match status" value="1"/>
</dbReference>
<evidence type="ECO:0000313" key="10">
    <source>
        <dbReference type="EMBL" id="RDW65643.1"/>
    </source>
</evidence>
<dbReference type="OrthoDB" id="2154091at2759"/>
<evidence type="ECO:0000259" key="9">
    <source>
        <dbReference type="PROSITE" id="PS50048"/>
    </source>
</evidence>
<keyword evidence="3" id="KW-0862">Zinc</keyword>